<comment type="caution">
    <text evidence="2">The sequence shown here is derived from an EMBL/GenBank/DDBJ whole genome shotgun (WGS) entry which is preliminary data.</text>
</comment>
<dbReference type="InterPro" id="IPR003731">
    <property type="entry name" value="Di-Nase_FeMo-co_biosynth"/>
</dbReference>
<dbReference type="Pfam" id="PF02579">
    <property type="entry name" value="Nitro_FeMo-Co"/>
    <property type="match status" value="1"/>
</dbReference>
<organism evidence="2 3">
    <name type="scientific">Candidatus Cellulosilyticum pullistercoris</name>
    <dbReference type="NCBI Taxonomy" id="2838521"/>
    <lineage>
        <taxon>Bacteria</taxon>
        <taxon>Bacillati</taxon>
        <taxon>Bacillota</taxon>
        <taxon>Clostridia</taxon>
        <taxon>Lachnospirales</taxon>
        <taxon>Cellulosilyticaceae</taxon>
        <taxon>Cellulosilyticum</taxon>
    </lineage>
</organism>
<dbReference type="SUPFAM" id="SSF53146">
    <property type="entry name" value="Nitrogenase accessory factor-like"/>
    <property type="match status" value="1"/>
</dbReference>
<dbReference type="AlphaFoldDB" id="A0A9E2KDH1"/>
<dbReference type="Gene3D" id="3.30.420.130">
    <property type="entry name" value="Dinitrogenase iron-molybdenum cofactor biosynthesis domain"/>
    <property type="match status" value="1"/>
</dbReference>
<protein>
    <recommendedName>
        <fullName evidence="1">Dinitrogenase iron-molybdenum cofactor biosynthesis domain-containing protein</fullName>
    </recommendedName>
</protein>
<name>A0A9E2KDH1_9FIRM</name>
<dbReference type="PANTHER" id="PTHR42983">
    <property type="entry name" value="DINITROGENASE IRON-MOLYBDENUM COFACTOR PROTEIN-RELATED"/>
    <property type="match status" value="1"/>
</dbReference>
<evidence type="ECO:0000313" key="2">
    <source>
        <dbReference type="EMBL" id="MBU3804914.1"/>
    </source>
</evidence>
<proteinExistence type="predicted"/>
<sequence>MRIAITTDGKNVSSHFGKTVKFTIFEILKGRTKGKLLIDVSASGGEGALVYVLKNERVEVLLCGEIAEKIRLELENQGIEVIAGLRGNINAVLRGYLRRQSKIE</sequence>
<dbReference type="EMBL" id="JAHLFQ010000211">
    <property type="protein sequence ID" value="MBU3804914.1"/>
    <property type="molecule type" value="Genomic_DNA"/>
</dbReference>
<gene>
    <name evidence="2" type="ORF">H9872_09195</name>
</gene>
<accession>A0A9E2KDH1</accession>
<reference evidence="2" key="2">
    <citation type="submission" date="2021-04" db="EMBL/GenBank/DDBJ databases">
        <authorList>
            <person name="Gilroy R."/>
        </authorList>
    </citation>
    <scope>NUCLEOTIDE SEQUENCE</scope>
    <source>
        <strain evidence="2">B5-657</strain>
    </source>
</reference>
<dbReference type="PANTHER" id="PTHR42983:SF1">
    <property type="entry name" value="IRON-MOLYBDENUM PROTEIN"/>
    <property type="match status" value="1"/>
</dbReference>
<feature type="domain" description="Dinitrogenase iron-molybdenum cofactor biosynthesis" evidence="1">
    <location>
        <begin position="8"/>
        <end position="96"/>
    </location>
</feature>
<dbReference type="InterPro" id="IPR036105">
    <property type="entry name" value="DiNase_FeMo-co_biosyn_sf"/>
</dbReference>
<evidence type="ECO:0000259" key="1">
    <source>
        <dbReference type="Pfam" id="PF02579"/>
    </source>
</evidence>
<evidence type="ECO:0000313" key="3">
    <source>
        <dbReference type="Proteomes" id="UP000824229"/>
    </source>
</evidence>
<dbReference type="Proteomes" id="UP000824229">
    <property type="component" value="Unassembled WGS sequence"/>
</dbReference>
<reference evidence="2" key="1">
    <citation type="journal article" date="2021" name="PeerJ">
        <title>Extensive microbial diversity within the chicken gut microbiome revealed by metagenomics and culture.</title>
        <authorList>
            <person name="Gilroy R."/>
            <person name="Ravi A."/>
            <person name="Getino M."/>
            <person name="Pursley I."/>
            <person name="Horton D.L."/>
            <person name="Alikhan N.F."/>
            <person name="Baker D."/>
            <person name="Gharbi K."/>
            <person name="Hall N."/>
            <person name="Watson M."/>
            <person name="Adriaenssens E.M."/>
            <person name="Foster-Nyarko E."/>
            <person name="Jarju S."/>
            <person name="Secka A."/>
            <person name="Antonio M."/>
            <person name="Oren A."/>
            <person name="Chaudhuri R.R."/>
            <person name="La Ragione R."/>
            <person name="Hildebrand F."/>
            <person name="Pallen M.J."/>
        </authorList>
    </citation>
    <scope>NUCLEOTIDE SEQUENCE</scope>
    <source>
        <strain evidence="2">B5-657</strain>
    </source>
</reference>